<keyword evidence="9" id="KW-0812">Transmembrane</keyword>
<dbReference type="InterPro" id="IPR000014">
    <property type="entry name" value="PAS"/>
</dbReference>
<dbReference type="InterPro" id="IPR036097">
    <property type="entry name" value="HisK_dim/P_sf"/>
</dbReference>
<dbReference type="CDD" id="cd00130">
    <property type="entry name" value="PAS"/>
    <property type="match status" value="1"/>
</dbReference>
<keyword evidence="9" id="KW-0472">Membrane</keyword>
<dbReference type="SUPFAM" id="SSF55874">
    <property type="entry name" value="ATPase domain of HSP90 chaperone/DNA topoisomerase II/histidine kinase"/>
    <property type="match status" value="1"/>
</dbReference>
<evidence type="ECO:0000256" key="3">
    <source>
        <dbReference type="ARBA" id="ARBA00012438"/>
    </source>
</evidence>
<dbReference type="SMART" id="SM00387">
    <property type="entry name" value="HATPase_c"/>
    <property type="match status" value="1"/>
</dbReference>
<proteinExistence type="predicted"/>
<dbReference type="InterPro" id="IPR035965">
    <property type="entry name" value="PAS-like_dom_sf"/>
</dbReference>
<comment type="caution">
    <text evidence="14">The sequence shown here is derived from an EMBL/GenBank/DDBJ whole genome shotgun (WGS) entry which is preliminary data.</text>
</comment>
<evidence type="ECO:0000259" key="13">
    <source>
        <dbReference type="PROSITE" id="PS50113"/>
    </source>
</evidence>
<evidence type="ECO:0000259" key="12">
    <source>
        <dbReference type="PROSITE" id="PS50112"/>
    </source>
</evidence>
<feature type="domain" description="PAC" evidence="13">
    <location>
        <begin position="440"/>
        <end position="491"/>
    </location>
</feature>
<comment type="catalytic activity">
    <reaction evidence="1">
        <text>ATP + protein L-histidine = ADP + protein N-phospho-L-histidine.</text>
        <dbReference type="EC" id="2.7.13.3"/>
    </reaction>
</comment>
<dbReference type="PROSITE" id="PS50109">
    <property type="entry name" value="HIS_KIN"/>
    <property type="match status" value="1"/>
</dbReference>
<dbReference type="InterPro" id="IPR036890">
    <property type="entry name" value="HATPase_C_sf"/>
</dbReference>
<dbReference type="Gene3D" id="3.30.565.10">
    <property type="entry name" value="Histidine kinase-like ATPase, C-terminal domain"/>
    <property type="match status" value="1"/>
</dbReference>
<gene>
    <name evidence="14" type="ORF">ACFFRI_08125</name>
</gene>
<feature type="transmembrane region" description="Helical" evidence="9">
    <location>
        <begin position="181"/>
        <end position="202"/>
    </location>
</feature>
<protein>
    <recommendedName>
        <fullName evidence="3">histidine kinase</fullName>
        <ecNumber evidence="3">2.7.13.3</ecNumber>
    </recommendedName>
</protein>
<feature type="domain" description="Response regulatory" evidence="11">
    <location>
        <begin position="733"/>
        <end position="849"/>
    </location>
</feature>
<feature type="domain" description="PAS" evidence="12">
    <location>
        <begin position="361"/>
        <end position="418"/>
    </location>
</feature>
<feature type="transmembrane region" description="Helical" evidence="9">
    <location>
        <begin position="316"/>
        <end position="338"/>
    </location>
</feature>
<dbReference type="PANTHER" id="PTHR43047:SF72">
    <property type="entry name" value="OSMOSENSING HISTIDINE PROTEIN KINASE SLN1"/>
    <property type="match status" value="1"/>
</dbReference>
<dbReference type="PROSITE" id="PS50113">
    <property type="entry name" value="PAC"/>
    <property type="match status" value="1"/>
</dbReference>
<dbReference type="InterPro" id="IPR004358">
    <property type="entry name" value="Sig_transdc_His_kin-like_C"/>
</dbReference>
<dbReference type="SUPFAM" id="SSF47384">
    <property type="entry name" value="Homodimeric domain of signal transducing histidine kinase"/>
    <property type="match status" value="1"/>
</dbReference>
<evidence type="ECO:0000256" key="8">
    <source>
        <dbReference type="PROSITE-ProRule" id="PRU00169"/>
    </source>
</evidence>
<dbReference type="PROSITE" id="PS50110">
    <property type="entry name" value="RESPONSE_REGULATORY"/>
    <property type="match status" value="1"/>
</dbReference>
<evidence type="ECO:0000256" key="6">
    <source>
        <dbReference type="ARBA" id="ARBA00022777"/>
    </source>
</evidence>
<dbReference type="InterPro" id="IPR005467">
    <property type="entry name" value="His_kinase_dom"/>
</dbReference>
<keyword evidence="7" id="KW-0902">Two-component regulatory system</keyword>
<evidence type="ECO:0000259" key="11">
    <source>
        <dbReference type="PROSITE" id="PS50110"/>
    </source>
</evidence>
<dbReference type="SUPFAM" id="SSF52172">
    <property type="entry name" value="CheY-like"/>
    <property type="match status" value="1"/>
</dbReference>
<dbReference type="InterPro" id="IPR011006">
    <property type="entry name" value="CheY-like_superfamily"/>
</dbReference>
<feature type="domain" description="Histidine kinase" evidence="10">
    <location>
        <begin position="495"/>
        <end position="712"/>
    </location>
</feature>
<dbReference type="CDD" id="cd00082">
    <property type="entry name" value="HisKA"/>
    <property type="match status" value="1"/>
</dbReference>
<feature type="transmembrane region" description="Helical" evidence="9">
    <location>
        <begin position="114"/>
        <end position="133"/>
    </location>
</feature>
<feature type="modified residue" description="4-aspartylphosphate" evidence="8">
    <location>
        <position position="782"/>
    </location>
</feature>
<dbReference type="Pfam" id="PF00072">
    <property type="entry name" value="Response_reg"/>
    <property type="match status" value="1"/>
</dbReference>
<feature type="transmembrane region" description="Helical" evidence="9">
    <location>
        <begin position="82"/>
        <end position="102"/>
    </location>
</feature>
<name>A0ABV5K8E4_9ACTN</name>
<evidence type="ECO:0000256" key="4">
    <source>
        <dbReference type="ARBA" id="ARBA00022553"/>
    </source>
</evidence>
<keyword evidence="15" id="KW-1185">Reference proteome</keyword>
<dbReference type="Pfam" id="PF00512">
    <property type="entry name" value="HisKA"/>
    <property type="match status" value="1"/>
</dbReference>
<dbReference type="EC" id="2.7.13.3" evidence="3"/>
<dbReference type="PROSITE" id="PS50112">
    <property type="entry name" value="PAS"/>
    <property type="match status" value="1"/>
</dbReference>
<dbReference type="InterPro" id="IPR000700">
    <property type="entry name" value="PAS-assoc_C"/>
</dbReference>
<dbReference type="Pfam" id="PF13426">
    <property type="entry name" value="PAS_9"/>
    <property type="match status" value="1"/>
</dbReference>
<evidence type="ECO:0000259" key="10">
    <source>
        <dbReference type="PROSITE" id="PS50109"/>
    </source>
</evidence>
<dbReference type="InterPro" id="IPR003661">
    <property type="entry name" value="HisK_dim/P_dom"/>
</dbReference>
<dbReference type="PRINTS" id="PR00344">
    <property type="entry name" value="BCTRLSENSOR"/>
</dbReference>
<feature type="transmembrane region" description="Helical" evidence="9">
    <location>
        <begin position="211"/>
        <end position="234"/>
    </location>
</feature>
<dbReference type="GO" id="GO:0005524">
    <property type="term" value="F:ATP binding"/>
    <property type="evidence" value="ECO:0007669"/>
    <property type="project" value="UniProtKB-KW"/>
</dbReference>
<reference evidence="14 15" key="1">
    <citation type="submission" date="2024-09" db="EMBL/GenBank/DDBJ databases">
        <authorList>
            <person name="Sun Q."/>
            <person name="Mori K."/>
        </authorList>
    </citation>
    <scope>NUCLEOTIDE SEQUENCE [LARGE SCALE GENOMIC DNA]</scope>
    <source>
        <strain evidence="14 15">JCM 9626</strain>
    </source>
</reference>
<feature type="transmembrane region" description="Helical" evidence="9">
    <location>
        <begin position="145"/>
        <end position="166"/>
    </location>
</feature>
<dbReference type="SMART" id="SM00388">
    <property type="entry name" value="HisKA"/>
    <property type="match status" value="1"/>
</dbReference>
<evidence type="ECO:0000256" key="9">
    <source>
        <dbReference type="SAM" id="Phobius"/>
    </source>
</evidence>
<feature type="transmembrane region" description="Helical" evidence="9">
    <location>
        <begin position="51"/>
        <end position="70"/>
    </location>
</feature>
<keyword evidence="14" id="KW-0547">Nucleotide-binding</keyword>
<dbReference type="Gene3D" id="3.30.450.20">
    <property type="entry name" value="PAS domain"/>
    <property type="match status" value="1"/>
</dbReference>
<dbReference type="InterPro" id="IPR003594">
    <property type="entry name" value="HATPase_dom"/>
</dbReference>
<evidence type="ECO:0000313" key="14">
    <source>
        <dbReference type="EMBL" id="MFB9313008.1"/>
    </source>
</evidence>
<keyword evidence="9" id="KW-1133">Transmembrane helix</keyword>
<accession>A0ABV5K8E4</accession>
<dbReference type="RefSeq" id="WP_140011713.1">
    <property type="nucleotide sequence ID" value="NZ_JBHMDG010000010.1"/>
</dbReference>
<dbReference type="Gene3D" id="3.40.50.2300">
    <property type="match status" value="1"/>
</dbReference>
<dbReference type="SUPFAM" id="SSF55785">
    <property type="entry name" value="PYP-like sensor domain (PAS domain)"/>
    <property type="match status" value="1"/>
</dbReference>
<dbReference type="EMBL" id="JBHMDG010000010">
    <property type="protein sequence ID" value="MFB9313008.1"/>
    <property type="molecule type" value="Genomic_DNA"/>
</dbReference>
<feature type="transmembrane region" description="Helical" evidence="9">
    <location>
        <begin position="24"/>
        <end position="45"/>
    </location>
</feature>
<keyword evidence="6" id="KW-0418">Kinase</keyword>
<dbReference type="SMART" id="SM00448">
    <property type="entry name" value="REC"/>
    <property type="match status" value="1"/>
</dbReference>
<dbReference type="Pfam" id="PF02518">
    <property type="entry name" value="HATPase_c"/>
    <property type="match status" value="1"/>
</dbReference>
<dbReference type="NCBIfam" id="TIGR00229">
    <property type="entry name" value="sensory_box"/>
    <property type="match status" value="1"/>
</dbReference>
<dbReference type="SMART" id="SM00091">
    <property type="entry name" value="PAS"/>
    <property type="match status" value="1"/>
</dbReference>
<dbReference type="Proteomes" id="UP001589750">
    <property type="component" value="Unassembled WGS sequence"/>
</dbReference>
<feature type="transmembrane region" description="Helical" evidence="9">
    <location>
        <begin position="246"/>
        <end position="264"/>
    </location>
</feature>
<evidence type="ECO:0000256" key="5">
    <source>
        <dbReference type="ARBA" id="ARBA00022679"/>
    </source>
</evidence>
<dbReference type="Gene3D" id="1.10.287.130">
    <property type="match status" value="1"/>
</dbReference>
<dbReference type="InterPro" id="IPR001789">
    <property type="entry name" value="Sig_transdc_resp-reg_receiver"/>
</dbReference>
<evidence type="ECO:0000256" key="7">
    <source>
        <dbReference type="ARBA" id="ARBA00023012"/>
    </source>
</evidence>
<dbReference type="PANTHER" id="PTHR43047">
    <property type="entry name" value="TWO-COMPONENT HISTIDINE PROTEIN KINASE"/>
    <property type="match status" value="1"/>
</dbReference>
<evidence type="ECO:0000313" key="15">
    <source>
        <dbReference type="Proteomes" id="UP001589750"/>
    </source>
</evidence>
<evidence type="ECO:0000256" key="2">
    <source>
        <dbReference type="ARBA" id="ARBA00004236"/>
    </source>
</evidence>
<sequence length="861" mass="92086">MRDPDAGPPVDADARGGHRLGDRVVLLVTALVCALFAVAFHPAVASLPTRQTVSALGLVLSGLFLVVASWRRTRTPAGRTRSWRLILVGSLVATAGNCWAAAVGSDPVNSPSTVSDVTIFVALFLCIAAMFGFPTVQRRGIEKVVIALDGLVISGAVVIIASTLVYDELLRDVDLDRRSSVLPLIIPALDILLIVSAVLLLLRSRGADRGALIFLALGFSSYSFSDLAFAVRVAQGDFQFGSYIDLGWIVGYALIALGAWYPGLAAGSRDDADRATTSDTVSSRGGADVRDTALVGLGLLVALAVQLRFGSARLDVLSITLWLLVVVAAVARQVVLTYDNTQLRRRLEDRVREQTSDLVRMARENETLLASVADGIYGVDAEGVLTFINPSGARALSYSSEQLHGRGVHELFHAPDAEGNPHPYDGCYIAEAIRSGLVTNAEEDVYVRADGSEFPVEITASPLVEGDSVRGAVVAFRDITQRREVDRLKNEFISVVSHELRTPLTSIRGSLGLLTSGKLGELTPRARSMATLALESSERLSRLINDILDLERIQSGTRAMSVAPVDSFELLARAVAEMSGMAHTKDISLELPHSDGRVLADADRIIQTLTNLINNAIKFSDPGQGVELSSVRQDDRVLFCVRDQGRGIPEDKLQTVFDRFEQVDSSDARALGGTGLGLAISRGIVERHGGRIWAESVLGEGTSVYFTLPSPDRGPSRRPAVAAGSPRGAATPHVLLVEDDDDLATALTTLLAGHAVAVTCVAGAAQALRTAETTTFDLVILDVVLAEGDGYELVHALRADPATADLDVIVYSADEVLPHDRPRLTLGRTEFLTKARVDLAGVEERVLQLLQTDSTRPKDAT</sequence>
<keyword evidence="5" id="KW-0808">Transferase</keyword>
<evidence type="ECO:0000256" key="1">
    <source>
        <dbReference type="ARBA" id="ARBA00000085"/>
    </source>
</evidence>
<organism evidence="14 15">
    <name type="scientific">Nocardioides plantarum</name>
    <dbReference type="NCBI Taxonomy" id="29299"/>
    <lineage>
        <taxon>Bacteria</taxon>
        <taxon>Bacillati</taxon>
        <taxon>Actinomycetota</taxon>
        <taxon>Actinomycetes</taxon>
        <taxon>Propionibacteriales</taxon>
        <taxon>Nocardioidaceae</taxon>
        <taxon>Nocardioides</taxon>
    </lineage>
</organism>
<comment type="subcellular location">
    <subcellularLocation>
        <location evidence="2">Cell membrane</location>
    </subcellularLocation>
</comment>
<keyword evidence="4 8" id="KW-0597">Phosphoprotein</keyword>
<keyword evidence="14" id="KW-0067">ATP-binding</keyword>
<dbReference type="CDD" id="cd16922">
    <property type="entry name" value="HATPase_EvgS-ArcB-TorS-like"/>
    <property type="match status" value="1"/>
</dbReference>